<name>A0A1G7U2Q4_9PROT</name>
<gene>
    <name evidence="2" type="ORF">SAMN05216241_11153</name>
</gene>
<evidence type="ECO:0000259" key="1">
    <source>
        <dbReference type="PROSITE" id="PS50943"/>
    </source>
</evidence>
<sequence length="115" mass="12383">MPEDTVTLSRDAYDSLVERLEEAEDTAALLQARQEDDGTRIPHAVVMAEIDGAHPVAAWRHHRGLGARELAGRAGLSPGYLSEIESGKKAGSLDAYRALARALNVPLDLVLPDVD</sequence>
<reference evidence="2 3" key="1">
    <citation type="submission" date="2016-10" db="EMBL/GenBank/DDBJ databases">
        <authorList>
            <person name="de Groot N.N."/>
        </authorList>
    </citation>
    <scope>NUCLEOTIDE SEQUENCE [LARGE SCALE GENOMIC DNA]</scope>
    <source>
        <strain evidence="2 3">DSM 25584</strain>
    </source>
</reference>
<organism evidence="2 3">
    <name type="scientific">Limimonas halophila</name>
    <dbReference type="NCBI Taxonomy" id="1082479"/>
    <lineage>
        <taxon>Bacteria</taxon>
        <taxon>Pseudomonadati</taxon>
        <taxon>Pseudomonadota</taxon>
        <taxon>Alphaproteobacteria</taxon>
        <taxon>Rhodospirillales</taxon>
        <taxon>Rhodovibrionaceae</taxon>
        <taxon>Limimonas</taxon>
    </lineage>
</organism>
<keyword evidence="3" id="KW-1185">Reference proteome</keyword>
<dbReference type="InterPro" id="IPR001387">
    <property type="entry name" value="Cro/C1-type_HTH"/>
</dbReference>
<dbReference type="Pfam" id="PF13560">
    <property type="entry name" value="HTH_31"/>
    <property type="match status" value="1"/>
</dbReference>
<dbReference type="OrthoDB" id="407979at2"/>
<accession>A0A1G7U2Q4</accession>
<dbReference type="GO" id="GO:0003677">
    <property type="term" value="F:DNA binding"/>
    <property type="evidence" value="ECO:0007669"/>
    <property type="project" value="InterPro"/>
</dbReference>
<dbReference type="AlphaFoldDB" id="A0A1G7U2Q4"/>
<dbReference type="Gene3D" id="1.10.260.40">
    <property type="entry name" value="lambda repressor-like DNA-binding domains"/>
    <property type="match status" value="1"/>
</dbReference>
<dbReference type="RefSeq" id="WP_090021434.1">
    <property type="nucleotide sequence ID" value="NZ_FNCE01000011.1"/>
</dbReference>
<dbReference type="SMART" id="SM00530">
    <property type="entry name" value="HTH_XRE"/>
    <property type="match status" value="1"/>
</dbReference>
<protein>
    <submittedName>
        <fullName evidence="2">Helix-turn-helix domain-containing protein</fullName>
    </submittedName>
</protein>
<evidence type="ECO:0000313" key="2">
    <source>
        <dbReference type="EMBL" id="SDG41717.1"/>
    </source>
</evidence>
<dbReference type="STRING" id="1082479.SAMN05216241_11153"/>
<dbReference type="InterPro" id="IPR010982">
    <property type="entry name" value="Lambda_DNA-bd_dom_sf"/>
</dbReference>
<dbReference type="PROSITE" id="PS50943">
    <property type="entry name" value="HTH_CROC1"/>
    <property type="match status" value="1"/>
</dbReference>
<dbReference type="EMBL" id="FNCE01000011">
    <property type="protein sequence ID" value="SDG41717.1"/>
    <property type="molecule type" value="Genomic_DNA"/>
</dbReference>
<dbReference type="SUPFAM" id="SSF47413">
    <property type="entry name" value="lambda repressor-like DNA-binding domains"/>
    <property type="match status" value="1"/>
</dbReference>
<evidence type="ECO:0000313" key="3">
    <source>
        <dbReference type="Proteomes" id="UP000199415"/>
    </source>
</evidence>
<feature type="domain" description="HTH cro/C1-type" evidence="1">
    <location>
        <begin position="56"/>
        <end position="110"/>
    </location>
</feature>
<dbReference type="Proteomes" id="UP000199415">
    <property type="component" value="Unassembled WGS sequence"/>
</dbReference>
<dbReference type="CDD" id="cd00093">
    <property type="entry name" value="HTH_XRE"/>
    <property type="match status" value="1"/>
</dbReference>
<proteinExistence type="predicted"/>